<evidence type="ECO:0000256" key="7">
    <source>
        <dbReference type="SAM" id="SignalP"/>
    </source>
</evidence>
<dbReference type="InterPro" id="IPR013783">
    <property type="entry name" value="Ig-like_fold"/>
</dbReference>
<dbReference type="NCBIfam" id="NF040941">
    <property type="entry name" value="GGGWT_bact"/>
    <property type="match status" value="1"/>
</dbReference>
<evidence type="ECO:0000256" key="1">
    <source>
        <dbReference type="ARBA" id="ARBA00004498"/>
    </source>
</evidence>
<evidence type="ECO:0000313" key="10">
    <source>
        <dbReference type="Proteomes" id="UP001500842"/>
    </source>
</evidence>
<keyword evidence="2" id="KW-0964">Secreted</keyword>
<dbReference type="InterPro" id="IPR014716">
    <property type="entry name" value="Fibrinogen_a/b/g_C_1"/>
</dbReference>
<keyword evidence="6" id="KW-1015">Disulfide bond</keyword>
<dbReference type="PANTHER" id="PTHR16146:SF46">
    <property type="entry name" value="INTELECTIN-1A-RELATED"/>
    <property type="match status" value="1"/>
</dbReference>
<name>A0ABN2AWZ4_9ACTN</name>
<dbReference type="Gene3D" id="2.60.40.10">
    <property type="entry name" value="Immunoglobulins"/>
    <property type="match status" value="1"/>
</dbReference>
<dbReference type="Gene3D" id="2.60.120.260">
    <property type="entry name" value="Galactose-binding domain-like"/>
    <property type="match status" value="1"/>
</dbReference>
<dbReference type="Gene3D" id="3.90.215.10">
    <property type="entry name" value="Gamma Fibrinogen, chain A, domain 1"/>
    <property type="match status" value="1"/>
</dbReference>
<dbReference type="RefSeq" id="WP_141004089.1">
    <property type="nucleotide sequence ID" value="NZ_BAAAOR010000026.1"/>
</dbReference>
<evidence type="ECO:0000256" key="4">
    <source>
        <dbReference type="ARBA" id="ARBA00022734"/>
    </source>
</evidence>
<evidence type="ECO:0000256" key="2">
    <source>
        <dbReference type="ARBA" id="ARBA00022530"/>
    </source>
</evidence>
<sequence length="946" mass="99956">MRSSNIRRLAAGVLAVGTAVTGLTVATTPAVSAEPGAPDPVTLGTTQQTAAGSCWEIKQLRPSAPDGAYWLLTPSMPEPQQFYCDMTTDGGGWVLIAKGRNGWTPDYDGKGTRAALLSPSFAGGADVHQLPSQAVDQLLDGGRVADLTDGIRLRRARNAAGSQWQEARFKPSRRDRWVWSFNAPHPLTSYSFDGSSWSGGNTSSFGADSSYRRVITTSRSSTAWNFGFGYGTGVGGSANADSYLYSPSGGGEALPVTQVYLRPKIRSTEGFTAIPDGGTTAVEQTAQPNSLADPLPWGVTGIAGDTSREGSVEVQAFTQSGNRMYVGGNFRYVQQDASGTGRVEQSFLAAFDVDTGAWVSSFRPVLNEQVRALATLPDGRIVAGGSFTHANGTAATGIVALDPVTGAVDPTWSLTVENRLTGGVVNVRALELDGDYLYLGGAFTHLKGRTQANPSFMRNLGRVNVADASATNGWNPNLNGSVVDVDGAADRTRVYSAGYFTQADGLAAPKAAAFRTGATASLATPAWNPTWSSSNDYQQAIAEAGDRVWVGGSEHSLFSFSTSTFQRLSTNIFDPKGDVQAVTADGDQVFAGCHCWDNSYADAVKWPLDSTPWSQADTVHAVGMWDAATGARVPGFVPTFKTRVGYGVWAITKDSNDRLWVGGDIVTVSSRQSATDWSGGFARFAPRDATAPATPGGLRLVEHGSDSVRLAWNASSDPSGVRYQVLRNDRPIAVTTATSITVPHADDARYFVRAADGAGNVSASTGVLAVGGAAPQQVVPNDASWRWRYEAQAPPATWAQPEYDDTGWQQGTAVLGWGSTSVQTSLDLFDPTSSRPLTAYFRHAFTIDDPDAVRSLVLTGVANDGAVFYVNGVEVARRGLPDGPVTHQTYAVVAPREAAAKSSPVVVEVPLGLLRQGRNVIAAETHLNYRGTPDLTFEAGAVATLD</sequence>
<keyword evidence="4" id="KW-0430">Lectin</keyword>
<evidence type="ECO:0000256" key="5">
    <source>
        <dbReference type="ARBA" id="ARBA00022837"/>
    </source>
</evidence>
<evidence type="ECO:0000313" key="9">
    <source>
        <dbReference type="EMBL" id="GAA1529174.1"/>
    </source>
</evidence>
<dbReference type="EMBL" id="BAAAOR010000026">
    <property type="protein sequence ID" value="GAA1529174.1"/>
    <property type="molecule type" value="Genomic_DNA"/>
</dbReference>
<accession>A0ABN2AWZ4</accession>
<dbReference type="PANTHER" id="PTHR16146">
    <property type="entry name" value="INTELECTIN"/>
    <property type="match status" value="1"/>
</dbReference>
<evidence type="ECO:0000256" key="3">
    <source>
        <dbReference type="ARBA" id="ARBA00022723"/>
    </source>
</evidence>
<dbReference type="SUPFAM" id="SSF50998">
    <property type="entry name" value="Quinoprotein alcohol dehydrogenase-like"/>
    <property type="match status" value="1"/>
</dbReference>
<dbReference type="SUPFAM" id="SSF49785">
    <property type="entry name" value="Galactose-binding domain-like"/>
    <property type="match status" value="1"/>
</dbReference>
<proteinExistence type="predicted"/>
<keyword evidence="3" id="KW-0479">Metal-binding</keyword>
<dbReference type="InterPro" id="IPR036056">
    <property type="entry name" value="Fibrinogen-like_C"/>
</dbReference>
<organism evidence="9 10">
    <name type="scientific">Nocardioides humi</name>
    <dbReference type="NCBI Taxonomy" id="449461"/>
    <lineage>
        <taxon>Bacteria</taxon>
        <taxon>Bacillati</taxon>
        <taxon>Actinomycetota</taxon>
        <taxon>Actinomycetes</taxon>
        <taxon>Propionibacteriales</taxon>
        <taxon>Nocardioidaceae</taxon>
        <taxon>Nocardioides</taxon>
    </lineage>
</organism>
<gene>
    <name evidence="9" type="ORF">GCM10009788_35780</name>
</gene>
<dbReference type="SUPFAM" id="SSF56496">
    <property type="entry name" value="Fibrinogen C-terminal domain-like"/>
    <property type="match status" value="1"/>
</dbReference>
<feature type="domain" description="Fibrinogen C-terminal" evidence="8">
    <location>
        <begin position="45"/>
        <end position="100"/>
    </location>
</feature>
<keyword evidence="10" id="KW-1185">Reference proteome</keyword>
<dbReference type="InterPro" id="IPR002181">
    <property type="entry name" value="Fibrinogen_a/b/g_C_dom"/>
</dbReference>
<dbReference type="Proteomes" id="UP001500842">
    <property type="component" value="Unassembled WGS sequence"/>
</dbReference>
<evidence type="ECO:0000256" key="6">
    <source>
        <dbReference type="ARBA" id="ARBA00023157"/>
    </source>
</evidence>
<keyword evidence="7" id="KW-0732">Signal</keyword>
<keyword evidence="5" id="KW-0106">Calcium</keyword>
<dbReference type="InterPro" id="IPR008979">
    <property type="entry name" value="Galactose-bd-like_sf"/>
</dbReference>
<comment type="subcellular location">
    <subcellularLocation>
        <location evidence="1">Secreted</location>
        <location evidence="1">Extracellular space</location>
        <location evidence="1">Extracellular matrix</location>
    </subcellularLocation>
</comment>
<dbReference type="InterPro" id="IPR011047">
    <property type="entry name" value="Quinoprotein_ADH-like_sf"/>
</dbReference>
<reference evidence="9 10" key="1">
    <citation type="journal article" date="2019" name="Int. J. Syst. Evol. Microbiol.">
        <title>The Global Catalogue of Microorganisms (GCM) 10K type strain sequencing project: providing services to taxonomists for standard genome sequencing and annotation.</title>
        <authorList>
            <consortium name="The Broad Institute Genomics Platform"/>
            <consortium name="The Broad Institute Genome Sequencing Center for Infectious Disease"/>
            <person name="Wu L."/>
            <person name="Ma J."/>
        </authorList>
    </citation>
    <scope>NUCLEOTIDE SEQUENCE [LARGE SCALE GENOMIC DNA]</scope>
    <source>
        <strain evidence="9 10">JCM 14942</strain>
    </source>
</reference>
<feature type="chain" id="PRO_5047002523" description="Fibrinogen C-terminal domain-containing protein" evidence="7">
    <location>
        <begin position="33"/>
        <end position="946"/>
    </location>
</feature>
<protein>
    <recommendedName>
        <fullName evidence="8">Fibrinogen C-terminal domain-containing protein</fullName>
    </recommendedName>
</protein>
<comment type="caution">
    <text evidence="9">The sequence shown here is derived from an EMBL/GenBank/DDBJ whole genome shotgun (WGS) entry which is preliminary data.</text>
</comment>
<evidence type="ECO:0000259" key="8">
    <source>
        <dbReference type="PROSITE" id="PS51406"/>
    </source>
</evidence>
<keyword evidence="2" id="KW-0272">Extracellular matrix</keyword>
<dbReference type="PROSITE" id="PS51406">
    <property type="entry name" value="FIBRINOGEN_C_2"/>
    <property type="match status" value="1"/>
</dbReference>
<feature type="signal peptide" evidence="7">
    <location>
        <begin position="1"/>
        <end position="32"/>
    </location>
</feature>